<evidence type="ECO:0000313" key="2">
    <source>
        <dbReference type="Proteomes" id="UP000831390"/>
    </source>
</evidence>
<dbReference type="RefSeq" id="WP_243521052.1">
    <property type="nucleotide sequence ID" value="NZ_CP094539.1"/>
</dbReference>
<organism evidence="1 2">
    <name type="scientific">Hymenobacter monticola</name>
    <dbReference type="NCBI Taxonomy" id="1705399"/>
    <lineage>
        <taxon>Bacteria</taxon>
        <taxon>Pseudomonadati</taxon>
        <taxon>Bacteroidota</taxon>
        <taxon>Cytophagia</taxon>
        <taxon>Cytophagales</taxon>
        <taxon>Hymenobacteraceae</taxon>
        <taxon>Hymenobacter</taxon>
    </lineage>
</organism>
<evidence type="ECO:0000313" key="1">
    <source>
        <dbReference type="EMBL" id="UOE36835.1"/>
    </source>
</evidence>
<gene>
    <name evidence="1" type="ORF">MTP16_25735</name>
</gene>
<geneLocation type="plasmid" evidence="1 2">
    <name>unnamed5</name>
</geneLocation>
<dbReference type="Proteomes" id="UP000831390">
    <property type="component" value="Plasmid unnamed5"/>
</dbReference>
<protein>
    <submittedName>
        <fullName evidence="1">Uncharacterized protein</fullName>
    </submittedName>
</protein>
<keyword evidence="1" id="KW-0614">Plasmid</keyword>
<name>A0ABY4BJQ8_9BACT</name>
<accession>A0ABY4BJQ8</accession>
<keyword evidence="2" id="KW-1185">Reference proteome</keyword>
<proteinExistence type="predicted"/>
<reference evidence="1 2" key="1">
    <citation type="submission" date="2022-03" db="EMBL/GenBank/DDBJ databases">
        <title>Hymenobactersp. isolated from the air.</title>
        <authorList>
            <person name="Won M."/>
            <person name="Kwon S.-W."/>
        </authorList>
    </citation>
    <scope>NUCLEOTIDE SEQUENCE [LARGE SCALE GENOMIC DNA]</scope>
    <source>
        <strain evidence="1 2">KACC 22596</strain>
        <plasmid evidence="1 2">unnamed5</plasmid>
    </source>
</reference>
<sequence>MAKQGVPTEKMIQDLGKVVSHPQFQSIVQELEETPAPQRRSKAKQLASVDELKRRGIPVPSTMRFTTRMFENPTAPTTEFDLLDTFDPASERVSTLQQSELVAPTFCITVGVGELIYICASLGDTI</sequence>
<dbReference type="EMBL" id="CP094539">
    <property type="protein sequence ID" value="UOE36835.1"/>
    <property type="molecule type" value="Genomic_DNA"/>
</dbReference>